<accession>A0A5B0P106</accession>
<dbReference type="Proteomes" id="UP000325313">
    <property type="component" value="Unassembled WGS sequence"/>
</dbReference>
<gene>
    <name evidence="4" type="ORF">PGTUg99_002787</name>
</gene>
<proteinExistence type="predicted"/>
<dbReference type="GO" id="GO:0006508">
    <property type="term" value="P:proteolysis"/>
    <property type="evidence" value="ECO:0007669"/>
    <property type="project" value="InterPro"/>
</dbReference>
<protein>
    <recommendedName>
        <fullName evidence="3">Peptidase A2 domain-containing protein</fullName>
    </recommendedName>
</protein>
<evidence type="ECO:0000313" key="5">
    <source>
        <dbReference type="Proteomes" id="UP000325313"/>
    </source>
</evidence>
<reference evidence="4 5" key="1">
    <citation type="submission" date="2019-05" db="EMBL/GenBank/DDBJ databases">
        <title>Emergence of the Ug99 lineage of the wheat stem rust pathogen through somatic hybridization.</title>
        <authorList>
            <person name="Li F."/>
            <person name="Upadhyaya N.M."/>
            <person name="Sperschneider J."/>
            <person name="Matny O."/>
            <person name="Nguyen-Phuc H."/>
            <person name="Mago R."/>
            <person name="Raley C."/>
            <person name="Miller M.E."/>
            <person name="Silverstein K.A.T."/>
            <person name="Henningsen E."/>
            <person name="Hirsch C.D."/>
            <person name="Visser B."/>
            <person name="Pretorius Z.A."/>
            <person name="Steffenson B.J."/>
            <person name="Schwessinger B."/>
            <person name="Dodds P.N."/>
            <person name="Figueroa M."/>
        </authorList>
    </citation>
    <scope>NUCLEOTIDE SEQUENCE [LARGE SCALE GENOMIC DNA]</scope>
    <source>
        <strain evidence="4 5">Ug99</strain>
    </source>
</reference>
<evidence type="ECO:0000259" key="3">
    <source>
        <dbReference type="PROSITE" id="PS50175"/>
    </source>
</evidence>
<comment type="caution">
    <text evidence="4">The sequence shown here is derived from an EMBL/GenBank/DDBJ whole genome shotgun (WGS) entry which is preliminary data.</text>
</comment>
<organism evidence="4 5">
    <name type="scientific">Puccinia graminis f. sp. tritici</name>
    <dbReference type="NCBI Taxonomy" id="56615"/>
    <lineage>
        <taxon>Eukaryota</taxon>
        <taxon>Fungi</taxon>
        <taxon>Dikarya</taxon>
        <taxon>Basidiomycota</taxon>
        <taxon>Pucciniomycotina</taxon>
        <taxon>Pucciniomycetes</taxon>
        <taxon>Pucciniales</taxon>
        <taxon>Pucciniaceae</taxon>
        <taxon>Puccinia</taxon>
    </lineage>
</organism>
<evidence type="ECO:0000256" key="2">
    <source>
        <dbReference type="SAM" id="MobiDB-lite"/>
    </source>
</evidence>
<dbReference type="EMBL" id="VDEP01000372">
    <property type="protein sequence ID" value="KAA1095257.1"/>
    <property type="molecule type" value="Genomic_DNA"/>
</dbReference>
<dbReference type="GO" id="GO:0004190">
    <property type="term" value="F:aspartic-type endopeptidase activity"/>
    <property type="evidence" value="ECO:0007669"/>
    <property type="project" value="InterPro"/>
</dbReference>
<dbReference type="PROSITE" id="PS50175">
    <property type="entry name" value="ASP_PROT_RETROV"/>
    <property type="match status" value="1"/>
</dbReference>
<feature type="region of interest" description="Disordered" evidence="2">
    <location>
        <begin position="107"/>
        <end position="160"/>
    </location>
</feature>
<dbReference type="AlphaFoldDB" id="A0A5B0P106"/>
<name>A0A5B0P106_PUCGR</name>
<dbReference type="SUPFAM" id="SSF50630">
    <property type="entry name" value="Acid proteases"/>
    <property type="match status" value="1"/>
</dbReference>
<evidence type="ECO:0000256" key="1">
    <source>
        <dbReference type="ARBA" id="ARBA00022801"/>
    </source>
</evidence>
<dbReference type="InterPro" id="IPR001995">
    <property type="entry name" value="Peptidase_A2_cat"/>
</dbReference>
<dbReference type="Gene3D" id="2.40.70.10">
    <property type="entry name" value="Acid Proteases"/>
    <property type="match status" value="1"/>
</dbReference>
<feature type="region of interest" description="Disordered" evidence="2">
    <location>
        <begin position="52"/>
        <end position="73"/>
    </location>
</feature>
<evidence type="ECO:0000313" key="4">
    <source>
        <dbReference type="EMBL" id="KAA1095257.1"/>
    </source>
</evidence>
<keyword evidence="1" id="KW-0378">Hydrolase</keyword>
<feature type="domain" description="Peptidase A2" evidence="3">
    <location>
        <begin position="284"/>
        <end position="321"/>
    </location>
</feature>
<dbReference type="CDD" id="cd00303">
    <property type="entry name" value="retropepsin_like"/>
    <property type="match status" value="1"/>
</dbReference>
<dbReference type="InterPro" id="IPR021109">
    <property type="entry name" value="Peptidase_aspartic_dom_sf"/>
</dbReference>
<sequence length="542" mass="61282">MERHVVTQCEYLNQDMQDRKVYKSQGTYYYPNWQAIVLDKDSSVRELVRKFAEEKSTSSNPPPKEAVKEPTSAVAEIEEWGSWVPPQVNMEEGDLQNNLGFGLRKSQRLQEKNAPSGSLPAPSNPVGTEGQPSNIQDEAPKTAARRKSFPGSWLEDDDNEEEERIIIPTKAKTRPVPPAKEKQPRSEMVDKQEEIIGKLDKSLKAKFYCQSYTLTLEEILKISPNFLQSLHAVQPEEDLVERGLNSVKFNCATNASIDNEGQDSGLTYACPVGMVDMIINKRKIRTLVDTGAEMNIIPDSLADQLGLLTTEIFMWLKGIGGHFTPIIGIAENIPVSVFPGHIHLANFFIVKGSVHTVIGRPFLADHNIRLELSTQKGEVRRSVAGCLSEPVDWEQELGAAEVDNAAWGMFHQINSAVWGTNVDPERDAWSLYKEEVWLHPQFKEVFSWPIQKRSLRKLPLWLQELPGGGLGSLDFFQILTTEAADSFLQYGTWNSRYGPVSIDIRRRLYRGGAHKWYKKHISRSYKAKNMRNASFGGYQFFI</sequence>
<dbReference type="Pfam" id="PF13975">
    <property type="entry name" value="gag-asp_proteas"/>
    <property type="match status" value="1"/>
</dbReference>